<evidence type="ECO:0000256" key="5">
    <source>
        <dbReference type="ARBA" id="ARBA00023136"/>
    </source>
</evidence>
<keyword evidence="4 8" id="KW-1133">Transmembrane helix</keyword>
<keyword evidence="3 8" id="KW-0812">Transmembrane</keyword>
<dbReference type="SUPFAM" id="SSF103473">
    <property type="entry name" value="MFS general substrate transporter"/>
    <property type="match status" value="1"/>
</dbReference>
<feature type="transmembrane region" description="Helical" evidence="8">
    <location>
        <begin position="87"/>
        <end position="106"/>
    </location>
</feature>
<evidence type="ECO:0000313" key="9">
    <source>
        <dbReference type="EnsemblPlants" id="Solyc05g051930.2.1"/>
    </source>
</evidence>
<dbReference type="PANTHER" id="PTHR23505:SF51">
    <property type="entry name" value="MAJOR FACILITATOR SUPERFAMILY (MFS) PROFILE DOMAIN-CONTAINING PROTEIN"/>
    <property type="match status" value="1"/>
</dbReference>
<comment type="subcellular location">
    <subcellularLocation>
        <location evidence="1">Membrane</location>
        <topology evidence="1">Multi-pass membrane protein</topology>
    </subcellularLocation>
</comment>
<dbReference type="STRING" id="4081.A0A3Q7GJ21"/>
<feature type="transmembrane region" description="Helical" evidence="8">
    <location>
        <begin position="112"/>
        <end position="133"/>
    </location>
</feature>
<dbReference type="PaxDb" id="4081-Solyc05g051930.1.1"/>
<dbReference type="GO" id="GO:0016020">
    <property type="term" value="C:membrane"/>
    <property type="evidence" value="ECO:0007669"/>
    <property type="project" value="UniProtKB-SubCell"/>
</dbReference>
<organism evidence="9">
    <name type="scientific">Solanum lycopersicum</name>
    <name type="common">Tomato</name>
    <name type="synonym">Lycopersicon esculentum</name>
    <dbReference type="NCBI Taxonomy" id="4081"/>
    <lineage>
        <taxon>Eukaryota</taxon>
        <taxon>Viridiplantae</taxon>
        <taxon>Streptophyta</taxon>
        <taxon>Embryophyta</taxon>
        <taxon>Tracheophyta</taxon>
        <taxon>Spermatophyta</taxon>
        <taxon>Magnoliopsida</taxon>
        <taxon>eudicotyledons</taxon>
        <taxon>Gunneridae</taxon>
        <taxon>Pentapetalae</taxon>
        <taxon>asterids</taxon>
        <taxon>lamiids</taxon>
        <taxon>Solanales</taxon>
        <taxon>Solanaceae</taxon>
        <taxon>Solanoideae</taxon>
        <taxon>Solaneae</taxon>
        <taxon>Solanum</taxon>
        <taxon>Solanum subgen. Lycopersicon</taxon>
    </lineage>
</organism>
<dbReference type="Gene3D" id="1.20.1250.20">
    <property type="entry name" value="MFS general substrate transporter like domains"/>
    <property type="match status" value="1"/>
</dbReference>
<comment type="similarity">
    <text evidence="6">Belongs to the major facilitator superfamily. Spinster (TC 2.A.1.49) family.</text>
</comment>
<proteinExistence type="inferred from homology"/>
<reference evidence="9" key="2">
    <citation type="submission" date="2019-01" db="UniProtKB">
        <authorList>
            <consortium name="EnsemblPlants"/>
        </authorList>
    </citation>
    <scope>IDENTIFICATION</scope>
    <source>
        <strain evidence="9">cv. Heinz 1706</strain>
    </source>
</reference>
<sequence length="266" mass="28649">MKRTLLIEIVMVMIKLKNNLTLILINFAAIMEMADETLLPGVYKEVGKDLRIDPAGLGSLSLYRSLVQCLCYPLAAFLAARHNCANDIALGAFLWSGAMFLVAIYSTFAEIAISRGLNGIGLAIVKPAILSLVADSTHETNRGTAFGWLSLTGCCGAIISGTVIAETSFVGIPDVNANDQPSPKPFQEQLRELLKEAKGVIEVPSFKIIVAQGFFGSFHGTSLRFTTMWLELVGFSHKTTALISTFFVVSMSIGAVFGGFMGDVWA</sequence>
<evidence type="ECO:0000313" key="10">
    <source>
        <dbReference type="Proteomes" id="UP000004994"/>
    </source>
</evidence>
<evidence type="ECO:0000256" key="8">
    <source>
        <dbReference type="SAM" id="Phobius"/>
    </source>
</evidence>
<evidence type="ECO:0000256" key="1">
    <source>
        <dbReference type="ARBA" id="ARBA00004141"/>
    </source>
</evidence>
<evidence type="ECO:0000256" key="3">
    <source>
        <dbReference type="ARBA" id="ARBA00022692"/>
    </source>
</evidence>
<comment type="similarity">
    <text evidence="7">Belongs to the major facilitator superfamily. Phosphate:H(+) symporter (TC 2.A.1.9) family.</text>
</comment>
<dbReference type="AlphaFoldDB" id="A0A3Q7GJ21"/>
<dbReference type="InterPro" id="IPR011701">
    <property type="entry name" value="MFS"/>
</dbReference>
<dbReference type="InterPro" id="IPR044770">
    <property type="entry name" value="MFS_spinster-like"/>
</dbReference>
<evidence type="ECO:0000256" key="4">
    <source>
        <dbReference type="ARBA" id="ARBA00022989"/>
    </source>
</evidence>
<feature type="transmembrane region" description="Helical" evidence="8">
    <location>
        <begin position="62"/>
        <end position="80"/>
    </location>
</feature>
<reference evidence="9" key="1">
    <citation type="journal article" date="2012" name="Nature">
        <title>The tomato genome sequence provides insights into fleshy fruit evolution.</title>
        <authorList>
            <consortium name="Tomato Genome Consortium"/>
        </authorList>
    </citation>
    <scope>NUCLEOTIDE SEQUENCE [LARGE SCALE GENOMIC DNA]</scope>
    <source>
        <strain evidence="9">cv. Heinz 1706</strain>
    </source>
</reference>
<dbReference type="Gramene" id="Solyc05g051930.2.1">
    <property type="protein sequence ID" value="Solyc05g051930.2.1"/>
    <property type="gene ID" value="Solyc05g051930.2"/>
</dbReference>
<keyword evidence="2" id="KW-0813">Transport</keyword>
<keyword evidence="5 8" id="KW-0472">Membrane</keyword>
<dbReference type="InParanoid" id="A0A3Q7GJ21"/>
<evidence type="ECO:0000256" key="2">
    <source>
        <dbReference type="ARBA" id="ARBA00022448"/>
    </source>
</evidence>
<accession>A0A3Q7GJ21</accession>
<evidence type="ECO:0000256" key="7">
    <source>
        <dbReference type="ARBA" id="ARBA00044504"/>
    </source>
</evidence>
<feature type="transmembrane region" description="Helical" evidence="8">
    <location>
        <begin position="145"/>
        <end position="165"/>
    </location>
</feature>
<dbReference type="PANTHER" id="PTHR23505">
    <property type="entry name" value="SPINSTER"/>
    <property type="match status" value="1"/>
</dbReference>
<dbReference type="EnsemblPlants" id="Solyc05g051930.2.1">
    <property type="protein sequence ID" value="Solyc05g051930.2.1"/>
    <property type="gene ID" value="Solyc05g051930.2"/>
</dbReference>
<feature type="transmembrane region" description="Helical" evidence="8">
    <location>
        <begin position="241"/>
        <end position="261"/>
    </location>
</feature>
<feature type="transmembrane region" description="Helical" evidence="8">
    <location>
        <begin position="20"/>
        <end position="42"/>
    </location>
</feature>
<evidence type="ECO:0000256" key="6">
    <source>
        <dbReference type="ARBA" id="ARBA00024338"/>
    </source>
</evidence>
<evidence type="ECO:0008006" key="11">
    <source>
        <dbReference type="Google" id="ProtNLM"/>
    </source>
</evidence>
<dbReference type="Proteomes" id="UP000004994">
    <property type="component" value="Chromosome 5"/>
</dbReference>
<dbReference type="GO" id="GO:0022857">
    <property type="term" value="F:transmembrane transporter activity"/>
    <property type="evidence" value="ECO:0007669"/>
    <property type="project" value="InterPro"/>
</dbReference>
<dbReference type="Pfam" id="PF07690">
    <property type="entry name" value="MFS_1"/>
    <property type="match status" value="1"/>
</dbReference>
<protein>
    <recommendedName>
        <fullName evidence="11">Major facilitator superfamily (MFS) profile domain-containing protein</fullName>
    </recommendedName>
</protein>
<keyword evidence="10" id="KW-1185">Reference proteome</keyword>
<name>A0A3Q7GJ21_SOLLC</name>
<dbReference type="InterPro" id="IPR036259">
    <property type="entry name" value="MFS_trans_sf"/>
</dbReference>